<dbReference type="NCBIfam" id="TIGR00756">
    <property type="entry name" value="PPR"/>
    <property type="match status" value="6"/>
</dbReference>
<evidence type="ECO:0000313" key="4">
    <source>
        <dbReference type="EMBL" id="EEF43973.1"/>
    </source>
</evidence>
<organism evidence="4 5">
    <name type="scientific">Ricinus communis</name>
    <name type="common">Castor bean</name>
    <dbReference type="NCBI Taxonomy" id="3988"/>
    <lineage>
        <taxon>Eukaryota</taxon>
        <taxon>Viridiplantae</taxon>
        <taxon>Streptophyta</taxon>
        <taxon>Embryophyta</taxon>
        <taxon>Tracheophyta</taxon>
        <taxon>Spermatophyta</taxon>
        <taxon>Magnoliopsida</taxon>
        <taxon>eudicotyledons</taxon>
        <taxon>Gunneridae</taxon>
        <taxon>Pentapetalae</taxon>
        <taxon>rosids</taxon>
        <taxon>fabids</taxon>
        <taxon>Malpighiales</taxon>
        <taxon>Euphorbiaceae</taxon>
        <taxon>Acalyphoideae</taxon>
        <taxon>Acalypheae</taxon>
        <taxon>Ricinus</taxon>
    </lineage>
</organism>
<name>B9RXW7_RICCO</name>
<feature type="repeat" description="PPR" evidence="3">
    <location>
        <begin position="198"/>
        <end position="232"/>
    </location>
</feature>
<dbReference type="PANTHER" id="PTHR47936">
    <property type="entry name" value="PPR_LONG DOMAIN-CONTAINING PROTEIN"/>
    <property type="match status" value="1"/>
</dbReference>
<dbReference type="OrthoDB" id="185373at2759"/>
<evidence type="ECO:0000313" key="5">
    <source>
        <dbReference type="Proteomes" id="UP000008311"/>
    </source>
</evidence>
<dbReference type="AlphaFoldDB" id="B9RXW7"/>
<comment type="similarity">
    <text evidence="1">Belongs to the PPR family. P subfamily.</text>
</comment>
<dbReference type="EMBL" id="EQ973828">
    <property type="protein sequence ID" value="EEF43973.1"/>
    <property type="molecule type" value="Genomic_DNA"/>
</dbReference>
<dbReference type="STRING" id="3988.B9RXW7"/>
<dbReference type="Pfam" id="PF13812">
    <property type="entry name" value="PPR_3"/>
    <property type="match status" value="1"/>
</dbReference>
<dbReference type="KEGG" id="rcu:8267428"/>
<evidence type="ECO:0000256" key="3">
    <source>
        <dbReference type="PROSITE-ProRule" id="PRU00708"/>
    </source>
</evidence>
<reference evidence="5" key="1">
    <citation type="journal article" date="2010" name="Nat. Biotechnol.">
        <title>Draft genome sequence of the oilseed species Ricinus communis.</title>
        <authorList>
            <person name="Chan A.P."/>
            <person name="Crabtree J."/>
            <person name="Zhao Q."/>
            <person name="Lorenzi H."/>
            <person name="Orvis J."/>
            <person name="Puiu D."/>
            <person name="Melake-Berhan A."/>
            <person name="Jones K.M."/>
            <person name="Redman J."/>
            <person name="Chen G."/>
            <person name="Cahoon E.B."/>
            <person name="Gedil M."/>
            <person name="Stanke M."/>
            <person name="Haas B.J."/>
            <person name="Wortman J.R."/>
            <person name="Fraser-Liggett C.M."/>
            <person name="Ravel J."/>
            <person name="Rabinowicz P.D."/>
        </authorList>
    </citation>
    <scope>NUCLEOTIDE SEQUENCE [LARGE SCALE GENOMIC DNA]</scope>
    <source>
        <strain evidence="5">cv. Hale</strain>
    </source>
</reference>
<accession>B9RXW7</accession>
<dbReference type="InParanoid" id="B9RXW7"/>
<gene>
    <name evidence="4" type="ORF">RCOM_0906770</name>
</gene>
<dbReference type="FunCoup" id="B9RXW7">
    <property type="interactions" value="628"/>
</dbReference>
<dbReference type="PANTHER" id="PTHR47936:SF5">
    <property type="entry name" value="PENTACOTRIPEPTIDE-REPEAT REGION OF PRORP DOMAIN-CONTAINING PROTEIN"/>
    <property type="match status" value="1"/>
</dbReference>
<dbReference type="Pfam" id="PF01535">
    <property type="entry name" value="PPR"/>
    <property type="match status" value="2"/>
</dbReference>
<feature type="repeat" description="PPR" evidence="3">
    <location>
        <begin position="268"/>
        <end position="302"/>
    </location>
</feature>
<evidence type="ECO:0000256" key="2">
    <source>
        <dbReference type="ARBA" id="ARBA00022737"/>
    </source>
</evidence>
<proteinExistence type="inferred from homology"/>
<dbReference type="Gene3D" id="1.25.40.10">
    <property type="entry name" value="Tetratricopeptide repeat domain"/>
    <property type="match status" value="3"/>
</dbReference>
<dbReference type="Pfam" id="PF13041">
    <property type="entry name" value="PPR_2"/>
    <property type="match status" value="1"/>
</dbReference>
<dbReference type="PROSITE" id="PS51375">
    <property type="entry name" value="PPR"/>
    <property type="match status" value="4"/>
</dbReference>
<dbReference type="eggNOG" id="KOG4197">
    <property type="taxonomic scope" value="Eukaryota"/>
</dbReference>
<evidence type="ECO:0000256" key="1">
    <source>
        <dbReference type="ARBA" id="ARBA00007626"/>
    </source>
</evidence>
<sequence length="377" mass="43205">MAFVIRLLSRTCSTSTQLTTGTAARASSVKVLYKERNLKRLVEKFKKFSENDRFRTKTGIYEETIRRLAIAKRFNWIEEILEDQKKYKDIHKEGYNARLIRLYGKSNMFDNSRKVFDEMPDRNCKRTVVSFNALLAACVTSKKFDEVDGLFRKLPKELEIKPDTVSYNTVIKGYCEMGALDKAISLLVEMEMKGNPPDLITFNTLLNGFYSNGLFVDGERIWSQMVQKSIVPDIRSYNAKLLGLALVKRTKDAVLLLQEMKSKGIKPDVISFNALIKGFVKEENLEEAKYWYCETRNSGGDCGPDKFTFTTLIPFVCEKGDLRFAFELSKDVISRKCLVDMALLKCVVEGLVKESKIQDANELVKLGMNNGYCRYQL</sequence>
<keyword evidence="5" id="KW-1185">Reference proteome</keyword>
<protein>
    <submittedName>
        <fullName evidence="4">Pentatricopeptide repeat-containing protein, putative</fullName>
    </submittedName>
</protein>
<feature type="repeat" description="PPR" evidence="3">
    <location>
        <begin position="163"/>
        <end position="197"/>
    </location>
</feature>
<dbReference type="InterPro" id="IPR002885">
    <property type="entry name" value="PPR_rpt"/>
</dbReference>
<dbReference type="InterPro" id="IPR011990">
    <property type="entry name" value="TPR-like_helical_dom_sf"/>
</dbReference>
<feature type="repeat" description="PPR" evidence="3">
    <location>
        <begin position="233"/>
        <end position="267"/>
    </location>
</feature>
<dbReference type="Proteomes" id="UP000008311">
    <property type="component" value="Unassembled WGS sequence"/>
</dbReference>
<keyword evidence="2" id="KW-0677">Repeat</keyword>
<dbReference type="GO" id="GO:0003729">
    <property type="term" value="F:mRNA binding"/>
    <property type="evidence" value="ECO:0000318"/>
    <property type="project" value="GO_Central"/>
</dbReference>